<organism evidence="1 2">
    <name type="scientific">Mycolicibacterium confluentis</name>
    <dbReference type="NCBI Taxonomy" id="28047"/>
    <lineage>
        <taxon>Bacteria</taxon>
        <taxon>Bacillati</taxon>
        <taxon>Actinomycetota</taxon>
        <taxon>Actinomycetes</taxon>
        <taxon>Mycobacteriales</taxon>
        <taxon>Mycobacteriaceae</taxon>
        <taxon>Mycolicibacterium</taxon>
    </lineage>
</organism>
<evidence type="ECO:0000313" key="2">
    <source>
        <dbReference type="Proteomes" id="UP000466931"/>
    </source>
</evidence>
<name>A0A7I7XSK7_9MYCO</name>
<evidence type="ECO:0008006" key="3">
    <source>
        <dbReference type="Google" id="ProtNLM"/>
    </source>
</evidence>
<dbReference type="EMBL" id="AP022612">
    <property type="protein sequence ID" value="BBZ32053.1"/>
    <property type="molecule type" value="Genomic_DNA"/>
</dbReference>
<reference evidence="1" key="2">
    <citation type="submission" date="2020-02" db="EMBL/GenBank/DDBJ databases">
        <authorList>
            <person name="Matsumoto Y."/>
            <person name="Motooka D."/>
            <person name="Nakamura S."/>
        </authorList>
    </citation>
    <scope>NUCLEOTIDE SEQUENCE</scope>
    <source>
        <strain evidence="1">JCM 13671</strain>
    </source>
</reference>
<keyword evidence="2" id="KW-1185">Reference proteome</keyword>
<accession>A0A7I7XSK7</accession>
<dbReference type="SUPFAM" id="SSF82771">
    <property type="entry name" value="GIY-YIG endonuclease"/>
    <property type="match status" value="1"/>
</dbReference>
<dbReference type="InterPro" id="IPR035901">
    <property type="entry name" value="GIY-YIG_endonuc_sf"/>
</dbReference>
<proteinExistence type="predicted"/>
<reference evidence="1" key="1">
    <citation type="journal article" date="2019" name="Emerg. Microbes Infect.">
        <title>Comprehensive subspecies identification of 175 nontuberculous mycobacteria species based on 7547 genomic profiles.</title>
        <authorList>
            <person name="Matsumoto Y."/>
            <person name="Kinjo T."/>
            <person name="Motooka D."/>
            <person name="Nabeya D."/>
            <person name="Jung N."/>
            <person name="Uechi K."/>
            <person name="Horii T."/>
            <person name="Iida T."/>
            <person name="Fujita J."/>
            <person name="Nakamura S."/>
        </authorList>
    </citation>
    <scope>NUCLEOTIDE SEQUENCE [LARGE SCALE GENOMIC DNA]</scope>
    <source>
        <strain evidence="1">JCM 13671</strain>
    </source>
</reference>
<gene>
    <name evidence="1" type="ORF">MCNF_06580</name>
</gene>
<dbReference type="AlphaFoldDB" id="A0A7I7XSK7"/>
<evidence type="ECO:0000313" key="1">
    <source>
        <dbReference type="EMBL" id="BBZ32053.1"/>
    </source>
</evidence>
<sequence>MKGVYVIHDVETGNAYVGAAYGDTGIWARLRQYVDGLNGYNSQSKNWWAGRALTTPGRTSDWYSWSSGQCGTHGAAAHRAGRGEVAAPD</sequence>
<dbReference type="Proteomes" id="UP000466931">
    <property type="component" value="Chromosome"/>
</dbReference>
<protein>
    <recommendedName>
        <fullName evidence="3">GIY-YIG domain-containing protein</fullName>
    </recommendedName>
</protein>